<dbReference type="Proteomes" id="UP000288812">
    <property type="component" value="Unassembled WGS sequence"/>
</dbReference>
<organism evidence="2 3">
    <name type="scientific">Anaerosphaera multitolerans</name>
    <dbReference type="NCBI Taxonomy" id="2487351"/>
    <lineage>
        <taxon>Bacteria</taxon>
        <taxon>Bacillati</taxon>
        <taxon>Bacillota</taxon>
        <taxon>Tissierellia</taxon>
        <taxon>Tissierellales</taxon>
        <taxon>Peptoniphilaceae</taxon>
        <taxon>Anaerosphaera</taxon>
    </lineage>
</organism>
<dbReference type="Pfam" id="PF04324">
    <property type="entry name" value="Fer2_BFD"/>
    <property type="match status" value="1"/>
</dbReference>
<dbReference type="Gene3D" id="1.10.10.1100">
    <property type="entry name" value="BFD-like [2Fe-2S]-binding domain"/>
    <property type="match status" value="1"/>
</dbReference>
<feature type="domain" description="BFD-like [2Fe-2S]-binding" evidence="1">
    <location>
        <begin position="15"/>
        <end position="66"/>
    </location>
</feature>
<dbReference type="OrthoDB" id="1629586at2"/>
<evidence type="ECO:0000313" key="2">
    <source>
        <dbReference type="EMBL" id="RVU54502.1"/>
    </source>
</evidence>
<comment type="caution">
    <text evidence="2">The sequence shown here is derived from an EMBL/GenBank/DDBJ whole genome shotgun (WGS) entry which is preliminary data.</text>
</comment>
<dbReference type="EMBL" id="RLIH01000009">
    <property type="protein sequence ID" value="RVU54502.1"/>
    <property type="molecule type" value="Genomic_DNA"/>
</dbReference>
<proteinExistence type="predicted"/>
<dbReference type="AlphaFoldDB" id="A0A437S626"/>
<dbReference type="RefSeq" id="WP_127724724.1">
    <property type="nucleotide sequence ID" value="NZ_RLIH01000009.1"/>
</dbReference>
<name>A0A437S626_9FIRM</name>
<accession>A0A437S626</accession>
<reference evidence="2 3" key="1">
    <citation type="submission" date="2018-11" db="EMBL/GenBank/DDBJ databases">
        <title>Genome sequencing and assembly of Anaerosphaera sp. nov., GS7-6-2.</title>
        <authorList>
            <person name="Rettenmaier R."/>
            <person name="Liebl W."/>
            <person name="Zverlov V."/>
        </authorList>
    </citation>
    <scope>NUCLEOTIDE SEQUENCE [LARGE SCALE GENOMIC DNA]</scope>
    <source>
        <strain evidence="2 3">GS7-6-2</strain>
    </source>
</reference>
<dbReference type="InterPro" id="IPR007419">
    <property type="entry name" value="BFD-like_2Fe2S-bd_dom"/>
</dbReference>
<gene>
    <name evidence="2" type="ORF">EF514_07030</name>
</gene>
<evidence type="ECO:0000259" key="1">
    <source>
        <dbReference type="Pfam" id="PF04324"/>
    </source>
</evidence>
<evidence type="ECO:0000313" key="3">
    <source>
        <dbReference type="Proteomes" id="UP000288812"/>
    </source>
</evidence>
<keyword evidence="3" id="KW-1185">Reference proteome</keyword>
<protein>
    <submittedName>
        <fullName evidence="2">(2Fe-2S)-binding protein</fullName>
    </submittedName>
</protein>
<dbReference type="InterPro" id="IPR041854">
    <property type="entry name" value="BFD-like_2Fe2S-bd_dom_sf"/>
</dbReference>
<sequence length="71" mass="8237">MEDKEQLIMDKLTKVCTCKSITRYKIKRAIEHGCEDLESIMDRTGAGTGYCKGKNCSEPIQFLIDEYWENK</sequence>